<name>A0A261TED8_9BORD</name>
<dbReference type="EMBL" id="NEVP01000010">
    <property type="protein sequence ID" value="OZI48004.1"/>
    <property type="molecule type" value="Genomic_DNA"/>
</dbReference>
<sequence length="219" mass="22868">MKSIFLRGLSYVGVAVTLAACGSSPTPRYYTLLAPQQAAPASTGNASYMIEVLPVTVPSQVDQPQIMLRTGAGTVAPLYSDRWTGALPDELRSALSDGLTRELGVLDVQVVRPAAGAPVWRVQTDVQRFDMNDGGPAVLDATWRARPLNAQGRGLVCRTVVSVPVEGAAVTGLVTAQQQAAQLLARTIASAVRSGGQDAQPASEQVRVSGCTQLADGAR</sequence>
<feature type="domain" description="ABC-type transport auxiliary lipoprotein component" evidence="2">
    <location>
        <begin position="30"/>
        <end position="189"/>
    </location>
</feature>
<gene>
    <name evidence="3" type="ORF">CAL25_16590</name>
</gene>
<evidence type="ECO:0000313" key="4">
    <source>
        <dbReference type="Proteomes" id="UP000216913"/>
    </source>
</evidence>
<dbReference type="AlphaFoldDB" id="A0A261TED8"/>
<protein>
    <recommendedName>
        <fullName evidence="2">ABC-type transport auxiliary lipoprotein component domain-containing protein</fullName>
    </recommendedName>
</protein>
<evidence type="ECO:0000256" key="1">
    <source>
        <dbReference type="SAM" id="MobiDB-lite"/>
    </source>
</evidence>
<feature type="region of interest" description="Disordered" evidence="1">
    <location>
        <begin position="195"/>
        <end position="219"/>
    </location>
</feature>
<dbReference type="SUPFAM" id="SSF159594">
    <property type="entry name" value="XCC0632-like"/>
    <property type="match status" value="1"/>
</dbReference>
<accession>A0A261TED8</accession>
<dbReference type="InterPro" id="IPR005586">
    <property type="entry name" value="ABC_trans_aux"/>
</dbReference>
<organism evidence="3 4">
    <name type="scientific">Bordetella genomosp. 5</name>
    <dbReference type="NCBI Taxonomy" id="1395608"/>
    <lineage>
        <taxon>Bacteria</taxon>
        <taxon>Pseudomonadati</taxon>
        <taxon>Pseudomonadota</taxon>
        <taxon>Betaproteobacteria</taxon>
        <taxon>Burkholderiales</taxon>
        <taxon>Alcaligenaceae</taxon>
        <taxon>Bordetella</taxon>
    </lineage>
</organism>
<reference evidence="3 4" key="1">
    <citation type="submission" date="2017-05" db="EMBL/GenBank/DDBJ databases">
        <title>Complete and WGS of Bordetella genogroups.</title>
        <authorList>
            <person name="Spilker T."/>
            <person name="LiPuma J."/>
        </authorList>
    </citation>
    <scope>NUCLEOTIDE SEQUENCE [LARGE SCALE GENOMIC DNA]</scope>
    <source>
        <strain evidence="3 4">AU10456</strain>
    </source>
</reference>
<evidence type="ECO:0000313" key="3">
    <source>
        <dbReference type="EMBL" id="OZI48004.1"/>
    </source>
</evidence>
<proteinExistence type="predicted"/>
<dbReference type="RefSeq" id="WP_094801880.1">
    <property type="nucleotide sequence ID" value="NZ_NEVP01000010.1"/>
</dbReference>
<dbReference type="PROSITE" id="PS51257">
    <property type="entry name" value="PROKAR_LIPOPROTEIN"/>
    <property type="match status" value="1"/>
</dbReference>
<evidence type="ECO:0000259" key="2">
    <source>
        <dbReference type="Pfam" id="PF03886"/>
    </source>
</evidence>
<dbReference type="Pfam" id="PF03886">
    <property type="entry name" value="ABC_trans_aux"/>
    <property type="match status" value="1"/>
</dbReference>
<keyword evidence="4" id="KW-1185">Reference proteome</keyword>
<comment type="caution">
    <text evidence="3">The sequence shown here is derived from an EMBL/GenBank/DDBJ whole genome shotgun (WGS) entry which is preliminary data.</text>
</comment>
<dbReference type="Gene3D" id="3.40.50.10610">
    <property type="entry name" value="ABC-type transport auxiliary lipoprotein component"/>
    <property type="match status" value="1"/>
</dbReference>
<dbReference type="Proteomes" id="UP000216913">
    <property type="component" value="Unassembled WGS sequence"/>
</dbReference>
<dbReference type="OrthoDB" id="1494661at2"/>